<dbReference type="Proteomes" id="UP000664859">
    <property type="component" value="Unassembled WGS sequence"/>
</dbReference>
<accession>A0A835Z072</accession>
<proteinExistence type="inferred from homology"/>
<dbReference type="Pfam" id="PF01249">
    <property type="entry name" value="Ribosomal_S21e"/>
    <property type="match status" value="1"/>
</dbReference>
<evidence type="ECO:0000256" key="2">
    <source>
        <dbReference type="ARBA" id="ARBA00022980"/>
    </source>
</evidence>
<dbReference type="FunFam" id="3.30.1230.20:FF:000008">
    <property type="entry name" value="40S ribosomal protein S21"/>
    <property type="match status" value="1"/>
</dbReference>
<keyword evidence="2 4" id="KW-0689">Ribosomal protein</keyword>
<dbReference type="InterPro" id="IPR038579">
    <property type="entry name" value="Ribosomal_eS21_sf"/>
</dbReference>
<evidence type="ECO:0000256" key="1">
    <source>
        <dbReference type="ARBA" id="ARBA00010228"/>
    </source>
</evidence>
<dbReference type="InterPro" id="IPR001931">
    <property type="entry name" value="Ribosomal_eS21"/>
</dbReference>
<keyword evidence="6" id="KW-1185">Reference proteome</keyword>
<dbReference type="GO" id="GO:0003735">
    <property type="term" value="F:structural constituent of ribosome"/>
    <property type="evidence" value="ECO:0007669"/>
    <property type="project" value="InterPro"/>
</dbReference>
<comment type="caution">
    <text evidence="5">The sequence shown here is derived from an EMBL/GenBank/DDBJ whole genome shotgun (WGS) entry which is preliminary data.</text>
</comment>
<evidence type="ECO:0000313" key="5">
    <source>
        <dbReference type="EMBL" id="KAG5184851.1"/>
    </source>
</evidence>
<dbReference type="OrthoDB" id="278325at2759"/>
<reference evidence="5" key="1">
    <citation type="submission" date="2021-02" db="EMBL/GenBank/DDBJ databases">
        <title>First Annotated Genome of the Yellow-green Alga Tribonema minus.</title>
        <authorList>
            <person name="Mahan K.M."/>
        </authorList>
    </citation>
    <scope>NUCLEOTIDE SEQUENCE</scope>
    <source>
        <strain evidence="5">UTEX B ZZ1240</strain>
    </source>
</reference>
<dbReference type="AlphaFoldDB" id="A0A835Z072"/>
<organism evidence="5 6">
    <name type="scientific">Tribonema minus</name>
    <dbReference type="NCBI Taxonomy" id="303371"/>
    <lineage>
        <taxon>Eukaryota</taxon>
        <taxon>Sar</taxon>
        <taxon>Stramenopiles</taxon>
        <taxon>Ochrophyta</taxon>
        <taxon>PX clade</taxon>
        <taxon>Xanthophyceae</taxon>
        <taxon>Tribonematales</taxon>
        <taxon>Tribonemataceae</taxon>
        <taxon>Tribonema</taxon>
    </lineage>
</organism>
<comment type="similarity">
    <text evidence="1 4">Belongs to the eukaryotic ribosomal protein eS21 family.</text>
</comment>
<dbReference type="PIRSF" id="PIRSF002148">
    <property type="entry name" value="Ribosomal_S21e"/>
    <property type="match status" value="1"/>
</dbReference>
<protein>
    <recommendedName>
        <fullName evidence="4">40S ribosomal protein S21</fullName>
    </recommendedName>
</protein>
<keyword evidence="3 4" id="KW-0687">Ribonucleoprotein</keyword>
<name>A0A835Z072_9STRA</name>
<dbReference type="PANTHER" id="PTHR10442">
    <property type="entry name" value="40S RIBOSOMAL PROTEIN S21"/>
    <property type="match status" value="1"/>
</dbReference>
<dbReference type="GO" id="GO:0005840">
    <property type="term" value="C:ribosome"/>
    <property type="evidence" value="ECO:0007669"/>
    <property type="project" value="UniProtKB-KW"/>
</dbReference>
<gene>
    <name evidence="5" type="ORF">JKP88DRAFT_237238</name>
</gene>
<dbReference type="Gene3D" id="3.30.1230.20">
    <property type="match status" value="1"/>
</dbReference>
<dbReference type="GO" id="GO:1990904">
    <property type="term" value="C:ribonucleoprotein complex"/>
    <property type="evidence" value="ECO:0007669"/>
    <property type="project" value="UniProtKB-KW"/>
</dbReference>
<evidence type="ECO:0000313" key="6">
    <source>
        <dbReference type="Proteomes" id="UP000664859"/>
    </source>
</evidence>
<sequence length="84" mass="9006">MQNESGKDVDLYVPRKCSWTNRLLVAKDHASVQINVAKIDPQTGVATGAHEVFALAGFLRRLGQSDNALAALSSQKDAEAQIAV</sequence>
<dbReference type="EMBL" id="JAFCMP010000147">
    <property type="protein sequence ID" value="KAG5184851.1"/>
    <property type="molecule type" value="Genomic_DNA"/>
</dbReference>
<dbReference type="GO" id="GO:0006412">
    <property type="term" value="P:translation"/>
    <property type="evidence" value="ECO:0007669"/>
    <property type="project" value="InterPro"/>
</dbReference>
<evidence type="ECO:0000256" key="4">
    <source>
        <dbReference type="PIRNR" id="PIRNR002148"/>
    </source>
</evidence>
<evidence type="ECO:0000256" key="3">
    <source>
        <dbReference type="ARBA" id="ARBA00023274"/>
    </source>
</evidence>